<evidence type="ECO:0000259" key="7">
    <source>
        <dbReference type="PROSITE" id="PS50928"/>
    </source>
</evidence>
<evidence type="ECO:0000256" key="1">
    <source>
        <dbReference type="ARBA" id="ARBA00004141"/>
    </source>
</evidence>
<proteinExistence type="inferred from homology"/>
<feature type="transmembrane region" description="Helical" evidence="6">
    <location>
        <begin position="88"/>
        <end position="105"/>
    </location>
</feature>
<dbReference type="CDD" id="cd06261">
    <property type="entry name" value="TM_PBP2"/>
    <property type="match status" value="1"/>
</dbReference>
<feature type="transmembrane region" description="Helical" evidence="6">
    <location>
        <begin position="145"/>
        <end position="168"/>
    </location>
</feature>
<evidence type="ECO:0000256" key="4">
    <source>
        <dbReference type="ARBA" id="ARBA00022989"/>
    </source>
</evidence>
<keyword evidence="4 6" id="KW-1133">Transmembrane helix</keyword>
<dbReference type="SUPFAM" id="SSF161098">
    <property type="entry name" value="MetI-like"/>
    <property type="match status" value="1"/>
</dbReference>
<accession>A0ABT7T658</accession>
<evidence type="ECO:0000256" key="5">
    <source>
        <dbReference type="ARBA" id="ARBA00023136"/>
    </source>
</evidence>
<dbReference type="Pfam" id="PF00528">
    <property type="entry name" value="BPD_transp_1"/>
    <property type="match status" value="1"/>
</dbReference>
<comment type="similarity">
    <text evidence="6">Belongs to the binding-protein-dependent transport system permease family.</text>
</comment>
<comment type="subcellular location">
    <subcellularLocation>
        <location evidence="6">Cell membrane</location>
        <topology evidence="6">Multi-pass membrane protein</topology>
    </subcellularLocation>
    <subcellularLocation>
        <location evidence="1">Membrane</location>
        <topology evidence="1">Multi-pass membrane protein</topology>
    </subcellularLocation>
</comment>
<keyword evidence="3 6" id="KW-0812">Transmembrane</keyword>
<dbReference type="EMBL" id="JAUCML010000004">
    <property type="protein sequence ID" value="MDM7885048.1"/>
    <property type="molecule type" value="Genomic_DNA"/>
</dbReference>
<dbReference type="RefSeq" id="WP_289458648.1">
    <property type="nucleotide sequence ID" value="NZ_JAUCML010000004.1"/>
</dbReference>
<feature type="domain" description="ABC transmembrane type-1" evidence="7">
    <location>
        <begin position="15"/>
        <end position="206"/>
    </location>
</feature>
<feature type="transmembrane region" description="Helical" evidence="6">
    <location>
        <begin position="53"/>
        <end position="82"/>
    </location>
</feature>
<dbReference type="InterPro" id="IPR035906">
    <property type="entry name" value="MetI-like_sf"/>
</dbReference>
<reference evidence="8 9" key="1">
    <citation type="submission" date="2023-06" db="EMBL/GenBank/DDBJ databases">
        <authorList>
            <person name="Feng G."/>
            <person name="Li J."/>
            <person name="Zhu H."/>
        </authorList>
    </citation>
    <scope>NUCLEOTIDE SEQUENCE [LARGE SCALE GENOMIC DNA]</scope>
    <source>
        <strain evidence="8 9">RHCKG23</strain>
    </source>
</reference>
<keyword evidence="9" id="KW-1185">Reference proteome</keyword>
<dbReference type="Proteomes" id="UP001237823">
    <property type="component" value="Unassembled WGS sequence"/>
</dbReference>
<keyword evidence="5 6" id="KW-0472">Membrane</keyword>
<protein>
    <submittedName>
        <fullName evidence="8">ABC transporter permease subunit</fullName>
    </submittedName>
</protein>
<organism evidence="8 9">
    <name type="scientific">Curtobacterium citri</name>
    <dbReference type="NCBI Taxonomy" id="3055139"/>
    <lineage>
        <taxon>Bacteria</taxon>
        <taxon>Bacillati</taxon>
        <taxon>Actinomycetota</taxon>
        <taxon>Actinomycetes</taxon>
        <taxon>Micrococcales</taxon>
        <taxon>Microbacteriaceae</taxon>
        <taxon>Curtobacterium</taxon>
    </lineage>
</organism>
<evidence type="ECO:0000313" key="9">
    <source>
        <dbReference type="Proteomes" id="UP001237823"/>
    </source>
</evidence>
<gene>
    <name evidence="8" type="ORF">QUG92_08020</name>
</gene>
<dbReference type="PANTHER" id="PTHR30177:SF4">
    <property type="entry name" value="OSMOPROTECTANT IMPORT PERMEASE PROTEIN OSMW"/>
    <property type="match status" value="1"/>
</dbReference>
<evidence type="ECO:0000256" key="2">
    <source>
        <dbReference type="ARBA" id="ARBA00022448"/>
    </source>
</evidence>
<sequence length="238" mass="24987">MKWVLSNLDTIGEDTTSHLAIAIPPIIIAFLLSIPIGWLVVRLQRPGGSRFAAGLGSGIVTFAGLLYAIPSLALFVALPSIIGTSLQSPVNVIISLTIYGLALMVRSTVDGLTSVDAGTKAASTAMGYSGVQRFFRVELPLAGPVLLAGLRVVAVSTISLTTVGAVLGIQSLGSLFTDGLARGIFEEIISGIVMVLVLAFALDGLLVLLGRVVMPWTRRAPRSRRAARRVLQRAEVVS</sequence>
<dbReference type="Gene3D" id="1.10.3720.10">
    <property type="entry name" value="MetI-like"/>
    <property type="match status" value="1"/>
</dbReference>
<evidence type="ECO:0000256" key="6">
    <source>
        <dbReference type="RuleBase" id="RU363032"/>
    </source>
</evidence>
<dbReference type="InterPro" id="IPR051204">
    <property type="entry name" value="ABC_transp_perm/SBD"/>
</dbReference>
<evidence type="ECO:0000313" key="8">
    <source>
        <dbReference type="EMBL" id="MDM7885048.1"/>
    </source>
</evidence>
<comment type="caution">
    <text evidence="8">The sequence shown here is derived from an EMBL/GenBank/DDBJ whole genome shotgun (WGS) entry which is preliminary data.</text>
</comment>
<keyword evidence="2 6" id="KW-0813">Transport</keyword>
<feature type="transmembrane region" description="Helical" evidence="6">
    <location>
        <begin position="188"/>
        <end position="214"/>
    </location>
</feature>
<dbReference type="InterPro" id="IPR000515">
    <property type="entry name" value="MetI-like"/>
</dbReference>
<name>A0ABT7T658_9MICO</name>
<evidence type="ECO:0000256" key="3">
    <source>
        <dbReference type="ARBA" id="ARBA00022692"/>
    </source>
</evidence>
<dbReference type="PANTHER" id="PTHR30177">
    <property type="entry name" value="GLYCINE BETAINE/L-PROLINE TRANSPORT SYSTEM PERMEASE PROTEIN PROW"/>
    <property type="match status" value="1"/>
</dbReference>
<feature type="transmembrane region" description="Helical" evidence="6">
    <location>
        <begin position="20"/>
        <end position="41"/>
    </location>
</feature>
<dbReference type="PROSITE" id="PS50928">
    <property type="entry name" value="ABC_TM1"/>
    <property type="match status" value="1"/>
</dbReference>